<dbReference type="InterPro" id="IPR018120">
    <property type="entry name" value="Glyco_hydro_1_AS"/>
</dbReference>
<dbReference type="PROSITE" id="PS00653">
    <property type="entry name" value="GLYCOSYL_HYDROL_F1_2"/>
    <property type="match status" value="1"/>
</dbReference>
<evidence type="ECO:0000256" key="8">
    <source>
        <dbReference type="SAM" id="Phobius"/>
    </source>
</evidence>
<dbReference type="RefSeq" id="XP_023934075.2">
    <property type="nucleotide sequence ID" value="XM_024078307.2"/>
</dbReference>
<evidence type="ECO:0000256" key="4">
    <source>
        <dbReference type="ARBA" id="ARBA00023295"/>
    </source>
</evidence>
<comment type="similarity">
    <text evidence="1 6">Belongs to the glycosyl hydrolase 1 family.</text>
</comment>
<evidence type="ECO:0000313" key="9">
    <source>
        <dbReference type="Proteomes" id="UP001652582"/>
    </source>
</evidence>
<dbReference type="InterPro" id="IPR033132">
    <property type="entry name" value="GH_1_N_CS"/>
</dbReference>
<organism evidence="9 10">
    <name type="scientific">Bicyclus anynana</name>
    <name type="common">Squinting bush brown butterfly</name>
    <dbReference type="NCBI Taxonomy" id="110368"/>
    <lineage>
        <taxon>Eukaryota</taxon>
        <taxon>Metazoa</taxon>
        <taxon>Ecdysozoa</taxon>
        <taxon>Arthropoda</taxon>
        <taxon>Hexapoda</taxon>
        <taxon>Insecta</taxon>
        <taxon>Pterygota</taxon>
        <taxon>Neoptera</taxon>
        <taxon>Endopterygota</taxon>
        <taxon>Lepidoptera</taxon>
        <taxon>Glossata</taxon>
        <taxon>Ditrysia</taxon>
        <taxon>Papilionoidea</taxon>
        <taxon>Nymphalidae</taxon>
        <taxon>Satyrinae</taxon>
        <taxon>Satyrini</taxon>
        <taxon>Mycalesina</taxon>
        <taxon>Bicyclus</taxon>
    </lineage>
</organism>
<evidence type="ECO:0000256" key="2">
    <source>
        <dbReference type="ARBA" id="ARBA00012744"/>
    </source>
</evidence>
<dbReference type="PANTHER" id="PTHR10353:SF36">
    <property type="entry name" value="LP05116P"/>
    <property type="match status" value="1"/>
</dbReference>
<feature type="active site" description="Nucleophile" evidence="5">
    <location>
        <position position="447"/>
    </location>
</feature>
<dbReference type="SUPFAM" id="SSF51445">
    <property type="entry name" value="(Trans)glycosidases"/>
    <property type="match status" value="1"/>
</dbReference>
<dbReference type="InterPro" id="IPR017853">
    <property type="entry name" value="GH"/>
</dbReference>
<feature type="transmembrane region" description="Helical" evidence="8">
    <location>
        <begin position="28"/>
        <end position="57"/>
    </location>
</feature>
<keyword evidence="3 7" id="KW-0378">Hydrolase</keyword>
<dbReference type="OrthoDB" id="65569at2759"/>
<evidence type="ECO:0000256" key="6">
    <source>
        <dbReference type="RuleBase" id="RU003690"/>
    </source>
</evidence>
<dbReference type="Pfam" id="PF00232">
    <property type="entry name" value="Glyco_hydro_1"/>
    <property type="match status" value="1"/>
</dbReference>
<evidence type="ECO:0000313" key="10">
    <source>
        <dbReference type="RefSeq" id="XP_023934075.2"/>
    </source>
</evidence>
<dbReference type="KEGG" id="bany:112043046"/>
<evidence type="ECO:0000256" key="5">
    <source>
        <dbReference type="PROSITE-ProRule" id="PRU10055"/>
    </source>
</evidence>
<dbReference type="Proteomes" id="UP001652582">
    <property type="component" value="Chromosome 1"/>
</dbReference>
<dbReference type="GO" id="GO:0008422">
    <property type="term" value="F:beta-glucosidase activity"/>
    <property type="evidence" value="ECO:0007669"/>
    <property type="project" value="TreeGrafter"/>
</dbReference>
<keyword evidence="8" id="KW-0472">Membrane</keyword>
<reference evidence="10" key="2">
    <citation type="submission" date="2025-08" db="UniProtKB">
        <authorList>
            <consortium name="RefSeq"/>
        </authorList>
    </citation>
    <scope>IDENTIFICATION</scope>
</reference>
<name>A0A6J1MG07_BICAN</name>
<accession>A0A6J1MG07</accession>
<proteinExistence type="inferred from homology"/>
<keyword evidence="4 7" id="KW-0326">Glycosidase</keyword>
<dbReference type="GeneID" id="112043046"/>
<dbReference type="AlphaFoldDB" id="A0A6J1MG07"/>
<gene>
    <name evidence="10" type="primary">LOC112043046</name>
</gene>
<dbReference type="Gene3D" id="3.20.20.80">
    <property type="entry name" value="Glycosidases"/>
    <property type="match status" value="1"/>
</dbReference>
<dbReference type="GO" id="GO:0005975">
    <property type="term" value="P:carbohydrate metabolic process"/>
    <property type="evidence" value="ECO:0007669"/>
    <property type="project" value="InterPro"/>
</dbReference>
<evidence type="ECO:0000256" key="7">
    <source>
        <dbReference type="RuleBase" id="RU004468"/>
    </source>
</evidence>
<evidence type="ECO:0000256" key="3">
    <source>
        <dbReference type="ARBA" id="ARBA00022801"/>
    </source>
</evidence>
<dbReference type="EC" id="3.2.1.21" evidence="2"/>
<protein>
    <recommendedName>
        <fullName evidence="2">beta-glucosidase</fullName>
        <ecNumber evidence="2">3.2.1.21</ecNumber>
    </recommendedName>
</protein>
<sequence>MEKVRLLVLEFAKDIHALWRYGAPFPTFLKLIGTLVLCLIVMMPLLYPLCVLVFTYFTCEGLFLRGLAQYTKFPEGFTFGVATAAHQIEGAWNVSGKSENVWDRLSHTRPWMIADGTNGDVACDSYNRYQEDVDALAHIGVDFYRFSLSWSRILPTGRVDFVNPDGIRYYNALLDALAEKNIEPLVTLFHWDLPQTLQDLGGWANPKMIDYFRDYSDLCFREFGDRIKSWITFNEPYEICEDAYGDDKKAPAIDSHGVGNYLCSDTLLKAHAESYHLYNETYRPTQNGRIQISINSIWYEPADPENAEQVALAEVANQFKFGWFAHPIFTEAGGYPTVMVENVALQSKAEGLPKPRLEQFDDYWIKRIRGTSDFLGINHYTTHLITGAGVDPIAKSPSWLKDIGAVTSLKVGTDSASEWLRVVPTGFANFLRWCKSSYNDPPIYITENGFSDRGTLLDYGRIKYFNDYLSEILNVIYDDGVNILGYTIWTLMDNFEWRAGFSERFGLYKVDITDPSLPRTPKLSVEYWKQLCATRELPQEDRFKEPALPLKKSEL</sequence>
<evidence type="ECO:0000256" key="1">
    <source>
        <dbReference type="ARBA" id="ARBA00010838"/>
    </source>
</evidence>
<dbReference type="PRINTS" id="PR00131">
    <property type="entry name" value="GLHYDRLASE1"/>
</dbReference>
<reference evidence="9" key="1">
    <citation type="submission" date="2025-05" db="UniProtKB">
        <authorList>
            <consortium name="RefSeq"/>
        </authorList>
    </citation>
    <scope>NUCLEOTIDE SEQUENCE [LARGE SCALE GENOMIC DNA]</scope>
</reference>
<keyword evidence="8" id="KW-1133">Transmembrane helix</keyword>
<keyword evidence="9" id="KW-1185">Reference proteome</keyword>
<dbReference type="InterPro" id="IPR001360">
    <property type="entry name" value="Glyco_hydro_1"/>
</dbReference>
<dbReference type="PANTHER" id="PTHR10353">
    <property type="entry name" value="GLYCOSYL HYDROLASE"/>
    <property type="match status" value="1"/>
</dbReference>
<dbReference type="PROSITE" id="PS00572">
    <property type="entry name" value="GLYCOSYL_HYDROL_F1_1"/>
    <property type="match status" value="1"/>
</dbReference>
<keyword evidence="8" id="KW-0812">Transmembrane</keyword>